<sequence>MLRTSLRSNLPTRTFPSFLASSNFFATLSAGDFVSLLRSCESLPQLKQIHARVFRHCLHQHENALNKLVAFSADPSRGNLGYAEKVFASALEPSLFVYNVIIKAFYKKGEFRKALGAFHRLRAEGLLSPDNFTYPFVFKAVGCLGMAMEGEKILGFTVKCGLERDAYVANSAMDMYGELGRMECVEDMFEGMPKRDSVSWNVLISWYVRHGRFEGAVDAFKRMRTEGRVRPDEATIASTLSACTALKLLELGREIHHYVEKEVGYTVIIWNALLDMYAKCGCLASARKIFDEIPIRNVICWTSMIWGYVNCGRLDEARDLFDRTTVKDMILWTAMINGYVQFNQFDEAVELFQMMQRKGVRPDKFTVVALLTGCAQCGALEQGKWIHGYIDDNRMSVDAILGTALINMYAKCGCVDKALEIFSGLIEKDTASWTSMICGLAMNGKIKESLKYFAEMRKLGFRPDDITFIGVLSACSHGGFIDEGRRLFSSMTDTYGIKPKLEHYGCMVDLLGRDGSLEEAENLIKEVPDGNNEILVPLYSALLGACRLHGNVTVGERTAERLAKMEFNDSGAHTLLANIYASANRWEDMMMVRRKMKALGVKKLPGCSSIEVDGAIHEFIVADLSHPAMENICYVLERLALLFGELEGEESHPWGRELVA</sequence>
<comment type="caution">
    <text evidence="1">The sequence shown here is derived from an EMBL/GenBank/DDBJ whole genome shotgun (WGS) entry which is preliminary data.</text>
</comment>
<keyword evidence="2" id="KW-1185">Reference proteome</keyword>
<name>A0ACB9RDK5_9MYRT</name>
<protein>
    <submittedName>
        <fullName evidence="1">Uncharacterized protein</fullName>
    </submittedName>
</protein>
<organism evidence="1 2">
    <name type="scientific">Melastoma candidum</name>
    <dbReference type="NCBI Taxonomy" id="119954"/>
    <lineage>
        <taxon>Eukaryota</taxon>
        <taxon>Viridiplantae</taxon>
        <taxon>Streptophyta</taxon>
        <taxon>Embryophyta</taxon>
        <taxon>Tracheophyta</taxon>
        <taxon>Spermatophyta</taxon>
        <taxon>Magnoliopsida</taxon>
        <taxon>eudicotyledons</taxon>
        <taxon>Gunneridae</taxon>
        <taxon>Pentapetalae</taxon>
        <taxon>rosids</taxon>
        <taxon>malvids</taxon>
        <taxon>Myrtales</taxon>
        <taxon>Melastomataceae</taxon>
        <taxon>Melastomatoideae</taxon>
        <taxon>Melastomateae</taxon>
        <taxon>Melastoma</taxon>
    </lineage>
</organism>
<accession>A0ACB9RDK5</accession>
<dbReference type="EMBL" id="CM042883">
    <property type="protein sequence ID" value="KAI4377127.1"/>
    <property type="molecule type" value="Genomic_DNA"/>
</dbReference>
<gene>
    <name evidence="1" type="ORF">MLD38_014810</name>
</gene>
<dbReference type="Proteomes" id="UP001057402">
    <property type="component" value="Chromosome 4"/>
</dbReference>
<reference evidence="2" key="1">
    <citation type="journal article" date="2023" name="Front. Plant Sci.">
        <title>Chromosomal-level genome assembly of Melastoma candidum provides insights into trichome evolution.</title>
        <authorList>
            <person name="Zhong Y."/>
            <person name="Wu W."/>
            <person name="Sun C."/>
            <person name="Zou P."/>
            <person name="Liu Y."/>
            <person name="Dai S."/>
            <person name="Zhou R."/>
        </authorList>
    </citation>
    <scope>NUCLEOTIDE SEQUENCE [LARGE SCALE GENOMIC DNA]</scope>
</reference>
<evidence type="ECO:0000313" key="1">
    <source>
        <dbReference type="EMBL" id="KAI4377127.1"/>
    </source>
</evidence>
<proteinExistence type="predicted"/>
<evidence type="ECO:0000313" key="2">
    <source>
        <dbReference type="Proteomes" id="UP001057402"/>
    </source>
</evidence>